<gene>
    <name evidence="1" type="ORF">JTE90_019567</name>
</gene>
<evidence type="ECO:0000313" key="1">
    <source>
        <dbReference type="EMBL" id="KAG8191503.1"/>
    </source>
</evidence>
<accession>A0AAV6V6M6</accession>
<sequence length="95" mass="10912">MSLLLGSEQNLRKLTPRGCFKPHLHMTGSFCLKSHRWKSRHKSLLEIYTRWGEGWAIRRENEGVDEFTFPCVYVGYVDGLCSNGSSSILELLKHA</sequence>
<organism evidence="1 2">
    <name type="scientific">Oedothorax gibbosus</name>
    <dbReference type="NCBI Taxonomy" id="931172"/>
    <lineage>
        <taxon>Eukaryota</taxon>
        <taxon>Metazoa</taxon>
        <taxon>Ecdysozoa</taxon>
        <taxon>Arthropoda</taxon>
        <taxon>Chelicerata</taxon>
        <taxon>Arachnida</taxon>
        <taxon>Araneae</taxon>
        <taxon>Araneomorphae</taxon>
        <taxon>Entelegynae</taxon>
        <taxon>Araneoidea</taxon>
        <taxon>Linyphiidae</taxon>
        <taxon>Erigoninae</taxon>
        <taxon>Oedothorax</taxon>
    </lineage>
</organism>
<reference evidence="1 2" key="1">
    <citation type="journal article" date="2022" name="Nat. Ecol. Evol.">
        <title>A masculinizing supergene underlies an exaggerated male reproductive morph in a spider.</title>
        <authorList>
            <person name="Hendrickx F."/>
            <person name="De Corte Z."/>
            <person name="Sonet G."/>
            <person name="Van Belleghem S.M."/>
            <person name="Kostlbacher S."/>
            <person name="Vangestel C."/>
        </authorList>
    </citation>
    <scope>NUCLEOTIDE SEQUENCE [LARGE SCALE GENOMIC DNA]</scope>
    <source>
        <strain evidence="1">W744_W776</strain>
    </source>
</reference>
<dbReference type="EMBL" id="JAFNEN010000158">
    <property type="protein sequence ID" value="KAG8191503.1"/>
    <property type="molecule type" value="Genomic_DNA"/>
</dbReference>
<keyword evidence="2" id="KW-1185">Reference proteome</keyword>
<evidence type="ECO:0000313" key="2">
    <source>
        <dbReference type="Proteomes" id="UP000827092"/>
    </source>
</evidence>
<protein>
    <submittedName>
        <fullName evidence="1">Uncharacterized protein</fullName>
    </submittedName>
</protein>
<name>A0AAV6V6M6_9ARAC</name>
<dbReference type="AlphaFoldDB" id="A0AAV6V6M6"/>
<proteinExistence type="predicted"/>
<dbReference type="Proteomes" id="UP000827092">
    <property type="component" value="Unassembled WGS sequence"/>
</dbReference>
<comment type="caution">
    <text evidence="1">The sequence shown here is derived from an EMBL/GenBank/DDBJ whole genome shotgun (WGS) entry which is preliminary data.</text>
</comment>